<accession>A0A151Z5Q5</accession>
<name>A0A151Z5Q5_TIELA</name>
<dbReference type="FunCoup" id="A0A151Z5Q5">
    <property type="interactions" value="4"/>
</dbReference>
<feature type="domain" description="EXS" evidence="9">
    <location>
        <begin position="601"/>
        <end position="804"/>
    </location>
</feature>
<feature type="transmembrane region" description="Helical" evidence="8">
    <location>
        <begin position="559"/>
        <end position="579"/>
    </location>
</feature>
<feature type="transmembrane region" description="Helical" evidence="8">
    <location>
        <begin position="436"/>
        <end position="464"/>
    </location>
</feature>
<evidence type="ECO:0000256" key="3">
    <source>
        <dbReference type="ARBA" id="ARBA00022692"/>
    </source>
</evidence>
<dbReference type="STRING" id="361077.A0A151Z5Q5"/>
<dbReference type="InParanoid" id="A0A151Z5Q5"/>
<feature type="compositionally biased region" description="Low complexity" evidence="7">
    <location>
        <begin position="175"/>
        <end position="184"/>
    </location>
</feature>
<sequence length="862" mass="100559">MKFREYLEANIINHWRDRYLDYEYLKSLLNTEIVNVPPPPSLNHSTVDIHAPSKSQSIRSVNSKKLLKHLPIDNLLDEHKNILSSPSNSDLYDLERNSVSTPKSPRLLLNTPIQQPRHSNRNIPTSPTSHSISPPLQANHHQHHSRQTSATHDVGSVSSMSSILTNSNGHISTNQQQQLQQQQQHVKTPLLSETSEDIEMDTLDISNEVQETPPHEQDKFSFSIPIEKFFKDQKNHVHHSSEDEQFYKVYLSQIEKVNTFFTDRYKKFKSKSIELCNMIPFLNDNKHLRNQRNVNYLKKGFQDNFKFLTMLESYRQLNVLGFKKIMGKYEIIQYNTISQDCKRQLLNSNISRYEQQMEHLIQQIKNIYSRYFTGNDLKLANADLKGTSNGETKKSDRWIGFVIGILIGLCIVLGSIVIYNYIFYYPHNDPPIDSPLAWLLFRISLLPILLGLLFSLMTFIWNLSGINFVFIFEFKPDISRSPLKYFRVGMIFIFFWLCCLFFYIDTAGKKNNIIPPIAFPIIFISVSILIAILPFPILQPGTRFWILKRIGRVVSAPFVPVRFADFFMSVQLLSLGEFLFNIQSMICVFNRSTLHPDEIHFCSQSAFFAFPILNALPYYWRVMQCFRRYYETRRFFPHITSAIRSIFSIVSLILSYVALRYSTENWSSLKAIWFCINIIGSFYKWYADLAVDWGFLLNRKSNPAWPLREKLVFKKKFIYYLAIVIDLLLRFLWLLVFLIRVSSSSHRLDNPVFLFFFSLGEVFWASQFIFFRVESEHCLSADHYNTFQDIPMPFSEEYTQYMESLETKHKAKQQNSQQGLTLGSSIKNSTNSLTNSTTLPISPNTTNIDNTVVNQQQQSPKP</sequence>
<keyword evidence="12" id="KW-1185">Reference proteome</keyword>
<dbReference type="GO" id="GO:0005886">
    <property type="term" value="C:plasma membrane"/>
    <property type="evidence" value="ECO:0007669"/>
    <property type="project" value="TreeGrafter"/>
</dbReference>
<keyword evidence="3 8" id="KW-0812">Transmembrane</keyword>
<feature type="compositionally biased region" description="Polar residues" evidence="7">
    <location>
        <begin position="147"/>
        <end position="174"/>
    </location>
</feature>
<feature type="compositionally biased region" description="Low complexity" evidence="7">
    <location>
        <begin position="123"/>
        <end position="135"/>
    </location>
</feature>
<evidence type="ECO:0000256" key="6">
    <source>
        <dbReference type="SAM" id="Coils"/>
    </source>
</evidence>
<feature type="transmembrane region" description="Helical" evidence="8">
    <location>
        <begin position="641"/>
        <end position="659"/>
    </location>
</feature>
<evidence type="ECO:0000313" key="11">
    <source>
        <dbReference type="EMBL" id="KYQ89267.1"/>
    </source>
</evidence>
<dbReference type="PROSITE" id="PS51380">
    <property type="entry name" value="EXS"/>
    <property type="match status" value="1"/>
</dbReference>
<feature type="compositionally biased region" description="Low complexity" evidence="7">
    <location>
        <begin position="826"/>
        <end position="843"/>
    </location>
</feature>
<dbReference type="InterPro" id="IPR004342">
    <property type="entry name" value="EXS_C"/>
</dbReference>
<evidence type="ECO:0000313" key="12">
    <source>
        <dbReference type="Proteomes" id="UP000076078"/>
    </source>
</evidence>
<dbReference type="GO" id="GO:0006817">
    <property type="term" value="P:phosphate ion transport"/>
    <property type="evidence" value="ECO:0007669"/>
    <property type="project" value="TreeGrafter"/>
</dbReference>
<protein>
    <submittedName>
        <fullName evidence="11">SPX domain-containing protein</fullName>
    </submittedName>
</protein>
<evidence type="ECO:0000256" key="5">
    <source>
        <dbReference type="ARBA" id="ARBA00023136"/>
    </source>
</evidence>
<dbReference type="OrthoDB" id="9970435at2759"/>
<dbReference type="PANTHER" id="PTHR10783:SF78">
    <property type="entry name" value="SPX AND EXS DOMAIN-CONTAINING PROTEIN 2-RELATED"/>
    <property type="match status" value="1"/>
</dbReference>
<feature type="transmembrane region" description="Helical" evidence="8">
    <location>
        <begin position="751"/>
        <end position="771"/>
    </location>
</feature>
<comment type="subcellular location">
    <subcellularLocation>
        <location evidence="1">Membrane</location>
        <topology evidence="1">Multi-pass membrane protein</topology>
    </subcellularLocation>
</comment>
<feature type="compositionally biased region" description="Polar residues" evidence="7">
    <location>
        <begin position="844"/>
        <end position="862"/>
    </location>
</feature>
<evidence type="ECO:0000259" key="9">
    <source>
        <dbReference type="PROSITE" id="PS51380"/>
    </source>
</evidence>
<dbReference type="InterPro" id="IPR004331">
    <property type="entry name" value="SPX_dom"/>
</dbReference>
<feature type="transmembrane region" description="Helical" evidence="8">
    <location>
        <begin position="398"/>
        <end position="424"/>
    </location>
</feature>
<feature type="transmembrane region" description="Helical" evidence="8">
    <location>
        <begin position="717"/>
        <end position="739"/>
    </location>
</feature>
<gene>
    <name evidence="11" type="ORF">DLAC_09926</name>
</gene>
<evidence type="ECO:0000256" key="2">
    <source>
        <dbReference type="ARBA" id="ARBA00009665"/>
    </source>
</evidence>
<evidence type="ECO:0000256" key="4">
    <source>
        <dbReference type="ARBA" id="ARBA00022989"/>
    </source>
</evidence>
<comment type="caution">
    <text evidence="11">The sequence shown here is derived from an EMBL/GenBank/DDBJ whole genome shotgun (WGS) entry which is preliminary data.</text>
</comment>
<keyword evidence="6" id="KW-0175">Coiled coil</keyword>
<dbReference type="Pfam" id="PF03124">
    <property type="entry name" value="EXS"/>
    <property type="match status" value="1"/>
</dbReference>
<feature type="coiled-coil region" evidence="6">
    <location>
        <begin position="343"/>
        <end position="370"/>
    </location>
</feature>
<dbReference type="AlphaFoldDB" id="A0A151Z5Q5"/>
<feature type="region of interest" description="Disordered" evidence="7">
    <location>
        <begin position="85"/>
        <end position="196"/>
    </location>
</feature>
<feature type="transmembrane region" description="Helical" evidence="8">
    <location>
        <begin position="516"/>
        <end position="538"/>
    </location>
</feature>
<evidence type="ECO:0000256" key="8">
    <source>
        <dbReference type="SAM" id="Phobius"/>
    </source>
</evidence>
<organism evidence="11 12">
    <name type="scientific">Tieghemostelium lacteum</name>
    <name type="common">Slime mold</name>
    <name type="synonym">Dictyostelium lacteum</name>
    <dbReference type="NCBI Taxonomy" id="361077"/>
    <lineage>
        <taxon>Eukaryota</taxon>
        <taxon>Amoebozoa</taxon>
        <taxon>Evosea</taxon>
        <taxon>Eumycetozoa</taxon>
        <taxon>Dictyostelia</taxon>
        <taxon>Dictyosteliales</taxon>
        <taxon>Raperosteliaceae</taxon>
        <taxon>Tieghemostelium</taxon>
    </lineage>
</organism>
<dbReference type="GO" id="GO:0005794">
    <property type="term" value="C:Golgi apparatus"/>
    <property type="evidence" value="ECO:0007669"/>
    <property type="project" value="TreeGrafter"/>
</dbReference>
<evidence type="ECO:0000256" key="7">
    <source>
        <dbReference type="SAM" id="MobiDB-lite"/>
    </source>
</evidence>
<feature type="transmembrane region" description="Helical" evidence="8">
    <location>
        <begin position="485"/>
        <end position="504"/>
    </location>
</feature>
<dbReference type="GO" id="GO:0016036">
    <property type="term" value="P:cellular response to phosphate starvation"/>
    <property type="evidence" value="ECO:0007669"/>
    <property type="project" value="TreeGrafter"/>
</dbReference>
<dbReference type="GO" id="GO:0000822">
    <property type="term" value="F:inositol hexakisphosphate binding"/>
    <property type="evidence" value="ECO:0007669"/>
    <property type="project" value="TreeGrafter"/>
</dbReference>
<feature type="transmembrane region" description="Helical" evidence="8">
    <location>
        <begin position="599"/>
        <end position="620"/>
    </location>
</feature>
<dbReference type="EMBL" id="LODT01000041">
    <property type="protein sequence ID" value="KYQ89267.1"/>
    <property type="molecule type" value="Genomic_DNA"/>
</dbReference>
<feature type="region of interest" description="Disordered" evidence="7">
    <location>
        <begin position="826"/>
        <end position="862"/>
    </location>
</feature>
<dbReference type="OMA" id="NYCESEN"/>
<keyword evidence="4 8" id="KW-1133">Transmembrane helix</keyword>
<dbReference type="PROSITE" id="PS51382">
    <property type="entry name" value="SPX"/>
    <property type="match status" value="1"/>
</dbReference>
<proteinExistence type="inferred from homology"/>
<dbReference type="PANTHER" id="PTHR10783">
    <property type="entry name" value="XENOTROPIC AND POLYTROPIC RETROVIRUS RECEPTOR 1-RELATED"/>
    <property type="match status" value="1"/>
</dbReference>
<feature type="domain" description="SPX" evidence="10">
    <location>
        <begin position="1"/>
        <end position="343"/>
    </location>
</feature>
<evidence type="ECO:0000259" key="10">
    <source>
        <dbReference type="PROSITE" id="PS51382"/>
    </source>
</evidence>
<evidence type="ECO:0000256" key="1">
    <source>
        <dbReference type="ARBA" id="ARBA00004141"/>
    </source>
</evidence>
<dbReference type="Proteomes" id="UP000076078">
    <property type="component" value="Unassembled WGS sequence"/>
</dbReference>
<dbReference type="Pfam" id="PF03105">
    <property type="entry name" value="SPX"/>
    <property type="match status" value="1"/>
</dbReference>
<comment type="similarity">
    <text evidence="2">Belongs to the SYG1 (TC 2.A.94) family.</text>
</comment>
<reference evidence="11 12" key="1">
    <citation type="submission" date="2015-12" db="EMBL/GenBank/DDBJ databases">
        <title>Dictyostelia acquired genes for synthesis and detection of signals that induce cell-type specialization by lateral gene transfer from prokaryotes.</title>
        <authorList>
            <person name="Gloeckner G."/>
            <person name="Schaap P."/>
        </authorList>
    </citation>
    <scope>NUCLEOTIDE SEQUENCE [LARGE SCALE GENOMIC DNA]</scope>
    <source>
        <strain evidence="11 12">TK</strain>
    </source>
</reference>
<keyword evidence="5 8" id="KW-0472">Membrane</keyword>